<evidence type="ECO:0000256" key="1">
    <source>
        <dbReference type="SAM" id="Phobius"/>
    </source>
</evidence>
<evidence type="ECO:0000313" key="3">
    <source>
        <dbReference type="Proteomes" id="UP000023435"/>
    </source>
</evidence>
<keyword evidence="3" id="KW-1185">Reference proteome</keyword>
<dbReference type="Proteomes" id="UP000023435">
    <property type="component" value="Unassembled WGS sequence"/>
</dbReference>
<proteinExistence type="predicted"/>
<dbReference type="AlphaFoldDB" id="A0A108UA64"/>
<keyword evidence="1" id="KW-1133">Transmembrane helix</keyword>
<sequence>MEPNLYAPPTAAVTQPAGPADRGDEFLIVSARKFCILFFATFGVYQLYWSYMHWARYRAASGEYLWPLVRTLFAIFYTHALTARIDAVLRKTGRDHAWAPGAMATVYVIATVGNAVLDQLSARGIGSPHTDLLGVLALLPVGWSLLRIQRAANAACGDPRGESNARLTVANYAWIAIGAVLWLLILLGVAAAFGFSLDNGVDAAIPESTSSS</sequence>
<gene>
    <name evidence="2" type="ORF">AZ78_2923</name>
</gene>
<dbReference type="EMBL" id="JAJA02000001">
    <property type="protein sequence ID" value="KWS05372.1"/>
    <property type="molecule type" value="Genomic_DNA"/>
</dbReference>
<dbReference type="OrthoDB" id="8750132at2"/>
<protein>
    <submittedName>
        <fullName evidence="2">Membrane protein, putative</fullName>
    </submittedName>
</protein>
<accession>A0A108UA64</accession>
<feature type="transmembrane region" description="Helical" evidence="1">
    <location>
        <begin position="64"/>
        <end position="85"/>
    </location>
</feature>
<feature type="transmembrane region" description="Helical" evidence="1">
    <location>
        <begin position="34"/>
        <end position="52"/>
    </location>
</feature>
<evidence type="ECO:0000313" key="2">
    <source>
        <dbReference type="EMBL" id="KWS05372.1"/>
    </source>
</evidence>
<name>A0A108UA64_9GAMM</name>
<keyword evidence="1" id="KW-0472">Membrane</keyword>
<dbReference type="RefSeq" id="WP_051546923.1">
    <property type="nucleotide sequence ID" value="NZ_JAJA02000001.1"/>
</dbReference>
<reference evidence="2 3" key="1">
    <citation type="journal article" date="2014" name="Genome Announc.">
        <title>Draft Genome Sequence of Lysobacter capsici AZ78, a Bacterium Antagonistic to Plant-Pathogenic Oomycetes.</title>
        <authorList>
            <person name="Puopolo G."/>
            <person name="Sonego P."/>
            <person name="Engelen K."/>
            <person name="Pertot I."/>
        </authorList>
    </citation>
    <scope>NUCLEOTIDE SEQUENCE [LARGE SCALE GENOMIC DNA]</scope>
    <source>
        <strain evidence="2 3">AZ78</strain>
    </source>
</reference>
<organism evidence="2 3">
    <name type="scientific">Lysobacter capsici AZ78</name>
    <dbReference type="NCBI Taxonomy" id="1444315"/>
    <lineage>
        <taxon>Bacteria</taxon>
        <taxon>Pseudomonadati</taxon>
        <taxon>Pseudomonadota</taxon>
        <taxon>Gammaproteobacteria</taxon>
        <taxon>Lysobacterales</taxon>
        <taxon>Lysobacteraceae</taxon>
        <taxon>Lysobacter</taxon>
    </lineage>
</organism>
<feature type="transmembrane region" description="Helical" evidence="1">
    <location>
        <begin position="169"/>
        <end position="193"/>
    </location>
</feature>
<comment type="caution">
    <text evidence="2">The sequence shown here is derived from an EMBL/GenBank/DDBJ whole genome shotgun (WGS) entry which is preliminary data.</text>
</comment>
<feature type="transmembrane region" description="Helical" evidence="1">
    <location>
        <begin position="97"/>
        <end position="117"/>
    </location>
</feature>
<keyword evidence="1" id="KW-0812">Transmembrane</keyword>